<sequence>MNFQYTIHSGDKPIIKIRESELKSLEDLLNTLCIYPHIESVIDEFKVIYENSSDLNDLIEDKYNGYWEDDLLGKSFTVLGYDNGLDVFVNENMIYIEDEYQYPEIPRVKLSMSEFIQTLEDWRDILKSYSKS</sequence>
<dbReference type="RefSeq" id="WP_346824762.1">
    <property type="nucleotide sequence ID" value="NZ_JBDKWZ010000034.1"/>
</dbReference>
<keyword evidence="2" id="KW-1185">Reference proteome</keyword>
<organism evidence="1 2">
    <name type="scientific">Rapidithrix thailandica</name>
    <dbReference type="NCBI Taxonomy" id="413964"/>
    <lineage>
        <taxon>Bacteria</taxon>
        <taxon>Pseudomonadati</taxon>
        <taxon>Bacteroidota</taxon>
        <taxon>Cytophagia</taxon>
        <taxon>Cytophagales</taxon>
        <taxon>Flammeovirgaceae</taxon>
        <taxon>Rapidithrix</taxon>
    </lineage>
</organism>
<name>A0AAW9SH82_9BACT</name>
<evidence type="ECO:0000313" key="1">
    <source>
        <dbReference type="EMBL" id="MEN7551985.1"/>
    </source>
</evidence>
<protein>
    <recommendedName>
        <fullName evidence="3">SMI1/KNR4 family protein</fullName>
    </recommendedName>
</protein>
<reference evidence="1 2" key="1">
    <citation type="submission" date="2024-04" db="EMBL/GenBank/DDBJ databases">
        <title>Novel genus in family Flammeovirgaceae.</title>
        <authorList>
            <person name="Nguyen T.H."/>
            <person name="Vuong T.Q."/>
            <person name="Le H."/>
            <person name="Kim S.-G."/>
        </authorList>
    </citation>
    <scope>NUCLEOTIDE SEQUENCE [LARGE SCALE GENOMIC DNA]</scope>
    <source>
        <strain evidence="1 2">JCM 23209</strain>
    </source>
</reference>
<comment type="caution">
    <text evidence="1">The sequence shown here is derived from an EMBL/GenBank/DDBJ whole genome shotgun (WGS) entry which is preliminary data.</text>
</comment>
<dbReference type="AlphaFoldDB" id="A0AAW9SH82"/>
<proteinExistence type="predicted"/>
<gene>
    <name evidence="1" type="ORF">AAG747_28985</name>
</gene>
<dbReference type="Proteomes" id="UP001403385">
    <property type="component" value="Unassembled WGS sequence"/>
</dbReference>
<evidence type="ECO:0008006" key="3">
    <source>
        <dbReference type="Google" id="ProtNLM"/>
    </source>
</evidence>
<evidence type="ECO:0000313" key="2">
    <source>
        <dbReference type="Proteomes" id="UP001403385"/>
    </source>
</evidence>
<dbReference type="EMBL" id="JBDKWZ010000034">
    <property type="protein sequence ID" value="MEN7551985.1"/>
    <property type="molecule type" value="Genomic_DNA"/>
</dbReference>
<accession>A0AAW9SH82</accession>